<dbReference type="GO" id="GO:0012507">
    <property type="term" value="C:ER to Golgi transport vesicle membrane"/>
    <property type="evidence" value="ECO:0007669"/>
    <property type="project" value="TreeGrafter"/>
</dbReference>
<proteinExistence type="inferred from homology"/>
<evidence type="ECO:0000256" key="14">
    <source>
        <dbReference type="ARBA" id="ARBA00045648"/>
    </source>
</evidence>
<dbReference type="KEGG" id="pgut:117661171"/>
<evidence type="ECO:0000256" key="5">
    <source>
        <dbReference type="ARBA" id="ARBA00022593"/>
    </source>
</evidence>
<evidence type="ECO:0000256" key="4">
    <source>
        <dbReference type="ARBA" id="ARBA00022448"/>
    </source>
</evidence>
<sequence length="1059" mass="119745">MDSWMPPRQPQDQGRCATWFEGYGRSPWREVYHGPPPPHFRHEGYHPDFQVGPPPWLDTQHHHPIHHPRPQNYMRPNSRAEYYKSSYPDWSYTRQEYEGLHHGFMEDPEAYQRFTQVHPSKRDPRWRDNWSESANSWHQNYYPDCQPRSGNDSLGYYDVALTHSKKQDPYEDSYASKKDASYDISYHSPLLQEHTWDNFQENSLKNATVPAHELSLPEGLTPLQQYKECGLSSSSYELSQYMENSSNHYEAAPSKDWSPVQLAEDFQAMTSHVTSPKFTLPHVPLCFGPGGQLVRGCPNDPADGQPALIEIHSLEIILHDTAEQETMRIFPGPLIREDLHKVDVMTFCQRKAATGCDLTTKQGRDSALLWKLLLLLCRQNGSMVGSDTAELLMQDRKYQEKYKREEPRVNLINLTGEEWPVPGCGNVDLLTGEMVPTAGTLEQKIEKFTKLLFYGRKKEALDWAMRNQLWGHALFLSSKMNPRIYSWILTGFTNTLASNDPLQTLFQLMSGRIPQASLSCGDEKWGDWRPHLAVMLSNQGGDLDLNSRAIITMGDTLAGKGLIEAAHFCYLMANVPFGHYPVQTDYMVLLGSSQSQAFSQFARTECIHRMEILEYCRLLGCSQAFIPSFQVYKLIYASRLVDYGLAAQALHYCEGIGMALLAQNQNAYPVLLEQLIKLADRLKFSDPRLLEKAEYEMDLESDWLIELRARCQQWEDQRGFPNTTSTQPEVFRGNGSISGLAPHFQFAQAEVCWENLEHHPCSHPSPVNSSGHQPDVDQQLHIYSGHGHPSKRTVASLEACSAENDQNSTLFSGGLSNDPSSHLKQPSGETVESCGLDHFPGDPKKHIPEHQAIFNARTRTVSESSTITLSEDPPQSSEASQDETSSEKKLVENIEQEVVKTTGFGWFRWFRSKANKDEETSEKNPVVSLDSTASVSQEKITQPLLVSPMNEAKSMNETKSIACHCPPPLSPTEGNPFPKRSPAQNSQGHSSMEATIISDAGDQTSSFRHQYNPDNVPLPPTEGTVPMFNPAQVITPAASGTGHLQQNFQRYYPHHLQYK</sequence>
<dbReference type="GO" id="GO:0016192">
    <property type="term" value="P:vesicle-mediated transport"/>
    <property type="evidence" value="ECO:0007669"/>
    <property type="project" value="UniProtKB-KW"/>
</dbReference>
<feature type="region of interest" description="Disordered" evidence="15">
    <location>
        <begin position="968"/>
        <end position="991"/>
    </location>
</feature>
<keyword evidence="10" id="KW-0472">Membrane</keyword>
<name>A0A6P9B324_PANGU</name>
<dbReference type="GO" id="GO:0000139">
    <property type="term" value="C:Golgi membrane"/>
    <property type="evidence" value="ECO:0007669"/>
    <property type="project" value="UniProtKB-SubCell"/>
</dbReference>
<dbReference type="AlphaFoldDB" id="A0A6P9B324"/>
<feature type="domain" description="Sec16 Sec23-binding" evidence="16">
    <location>
        <begin position="450"/>
        <end position="684"/>
    </location>
</feature>
<dbReference type="GO" id="GO:0015031">
    <property type="term" value="P:protein transport"/>
    <property type="evidence" value="ECO:0007669"/>
    <property type="project" value="UniProtKB-KW"/>
</dbReference>
<dbReference type="RefSeq" id="XP_034265622.1">
    <property type="nucleotide sequence ID" value="XM_034409731.2"/>
</dbReference>
<organism evidence="17 18">
    <name type="scientific">Pantherophis guttatus</name>
    <name type="common">Corn snake</name>
    <name type="synonym">Elaphe guttata</name>
    <dbReference type="NCBI Taxonomy" id="94885"/>
    <lineage>
        <taxon>Eukaryota</taxon>
        <taxon>Metazoa</taxon>
        <taxon>Chordata</taxon>
        <taxon>Craniata</taxon>
        <taxon>Vertebrata</taxon>
        <taxon>Euteleostomi</taxon>
        <taxon>Lepidosauria</taxon>
        <taxon>Squamata</taxon>
        <taxon>Bifurcata</taxon>
        <taxon>Unidentata</taxon>
        <taxon>Episquamata</taxon>
        <taxon>Toxicofera</taxon>
        <taxon>Serpentes</taxon>
        <taxon>Colubroidea</taxon>
        <taxon>Colubridae</taxon>
        <taxon>Colubrinae</taxon>
        <taxon>Pantherophis</taxon>
    </lineage>
</organism>
<keyword evidence="7" id="KW-0931">ER-Golgi transport</keyword>
<evidence type="ECO:0000256" key="6">
    <source>
        <dbReference type="ARBA" id="ARBA00022824"/>
    </source>
</evidence>
<evidence type="ECO:0000259" key="16">
    <source>
        <dbReference type="Pfam" id="PF12931"/>
    </source>
</evidence>
<keyword evidence="6" id="KW-0256">Endoplasmic reticulum</keyword>
<evidence type="ECO:0000256" key="2">
    <source>
        <dbReference type="ARBA" id="ARBA00004406"/>
    </source>
</evidence>
<dbReference type="PANTHER" id="PTHR13402:SF11">
    <property type="entry name" value="PROTEIN TRANSPORT PROTEIN SEC16B"/>
    <property type="match status" value="1"/>
</dbReference>
<feature type="compositionally biased region" description="Polar residues" evidence="15">
    <location>
        <begin position="858"/>
        <end position="883"/>
    </location>
</feature>
<dbReference type="Pfam" id="PF12931">
    <property type="entry name" value="TPR_Sec16"/>
    <property type="match status" value="1"/>
</dbReference>
<evidence type="ECO:0000256" key="3">
    <source>
        <dbReference type="ARBA" id="ARBA00005927"/>
    </source>
</evidence>
<dbReference type="PANTHER" id="PTHR13402">
    <property type="entry name" value="RGPR-RELATED"/>
    <property type="match status" value="1"/>
</dbReference>
<evidence type="ECO:0000313" key="18">
    <source>
        <dbReference type="RefSeq" id="XP_034265622.1"/>
    </source>
</evidence>
<evidence type="ECO:0000313" key="17">
    <source>
        <dbReference type="Proteomes" id="UP001652622"/>
    </source>
</evidence>
<dbReference type="InParanoid" id="A0A6P9B324"/>
<feature type="compositionally biased region" description="Polar residues" evidence="15">
    <location>
        <begin position="808"/>
        <end position="830"/>
    </location>
</feature>
<dbReference type="InterPro" id="IPR024298">
    <property type="entry name" value="Sec16_Sec23-bd"/>
</dbReference>
<comment type="function">
    <text evidence="14">Plays a role in the organization of the endoplasmic reticulum exit sites (ERES), also known as transitional endoplasmic reticulum (tER). Required for secretory cargo traffic from the endoplasmic reticulum to the Golgi apparatus. Involved in peroxisome biogenesis. Regulates the transport of peroxisomal biogenesis factors PEX3 and PEX16 from the ER to peroxisomes.</text>
</comment>
<keyword evidence="5" id="KW-0962">Peroxisome biogenesis</keyword>
<keyword evidence="4" id="KW-0813">Transport</keyword>
<evidence type="ECO:0000256" key="13">
    <source>
        <dbReference type="ARBA" id="ARBA00043119"/>
    </source>
</evidence>
<dbReference type="GO" id="GO:0007030">
    <property type="term" value="P:Golgi organization"/>
    <property type="evidence" value="ECO:0007669"/>
    <property type="project" value="TreeGrafter"/>
</dbReference>
<feature type="compositionally biased region" description="Polar residues" evidence="15">
    <location>
        <begin position="982"/>
        <end position="991"/>
    </location>
</feature>
<keyword evidence="9" id="KW-0333">Golgi apparatus</keyword>
<evidence type="ECO:0000256" key="9">
    <source>
        <dbReference type="ARBA" id="ARBA00023034"/>
    </source>
</evidence>
<evidence type="ECO:0000256" key="7">
    <source>
        <dbReference type="ARBA" id="ARBA00022892"/>
    </source>
</evidence>
<evidence type="ECO:0000256" key="1">
    <source>
        <dbReference type="ARBA" id="ARBA00004395"/>
    </source>
</evidence>
<comment type="similarity">
    <text evidence="3">Belongs to the SEC16 family.</text>
</comment>
<dbReference type="OMA" id="HPRDEGH"/>
<feature type="region of interest" description="Disordered" evidence="15">
    <location>
        <begin position="858"/>
        <end position="888"/>
    </location>
</feature>
<feature type="region of interest" description="Disordered" evidence="15">
    <location>
        <begin position="808"/>
        <end position="832"/>
    </location>
</feature>
<dbReference type="FunFam" id="1.25.40.1030:FF:000003">
    <property type="entry name" value="Protein transport protein sec16"/>
    <property type="match status" value="1"/>
</dbReference>
<protein>
    <recommendedName>
        <fullName evidence="11">Protein transport protein Sec16B</fullName>
    </recommendedName>
    <alternativeName>
        <fullName evidence="12">Regucalcin gene promoter region-related protein p117</fullName>
    </alternativeName>
    <alternativeName>
        <fullName evidence="13">SEC16 homolog B</fullName>
    </alternativeName>
</protein>
<evidence type="ECO:0000256" key="15">
    <source>
        <dbReference type="SAM" id="MobiDB-lite"/>
    </source>
</evidence>
<dbReference type="GO" id="GO:0070971">
    <property type="term" value="C:endoplasmic reticulum exit site"/>
    <property type="evidence" value="ECO:0007669"/>
    <property type="project" value="TreeGrafter"/>
</dbReference>
<dbReference type="Proteomes" id="UP001652622">
    <property type="component" value="Unplaced"/>
</dbReference>
<gene>
    <name evidence="18" type="primary">SEC16B</name>
</gene>
<reference evidence="18" key="1">
    <citation type="submission" date="2025-08" db="UniProtKB">
        <authorList>
            <consortium name="RefSeq"/>
        </authorList>
    </citation>
    <scope>IDENTIFICATION</scope>
    <source>
        <tissue evidence="18">Blood</tissue>
    </source>
</reference>
<evidence type="ECO:0000256" key="10">
    <source>
        <dbReference type="ARBA" id="ARBA00023136"/>
    </source>
</evidence>
<accession>A0A6P9B324</accession>
<dbReference type="GO" id="GO:0007031">
    <property type="term" value="P:peroxisome organization"/>
    <property type="evidence" value="ECO:0007669"/>
    <property type="project" value="UniProtKB-KW"/>
</dbReference>
<dbReference type="CDD" id="cd09233">
    <property type="entry name" value="ACE1-Sec16-like"/>
    <property type="match status" value="1"/>
</dbReference>
<dbReference type="GO" id="GO:0005789">
    <property type="term" value="C:endoplasmic reticulum membrane"/>
    <property type="evidence" value="ECO:0007669"/>
    <property type="project" value="UniProtKB-SubCell"/>
</dbReference>
<dbReference type="Gene3D" id="1.25.40.1030">
    <property type="match status" value="1"/>
</dbReference>
<keyword evidence="17" id="KW-1185">Reference proteome</keyword>
<dbReference type="GO" id="GO:0070973">
    <property type="term" value="P:protein localization to endoplasmic reticulum exit site"/>
    <property type="evidence" value="ECO:0007669"/>
    <property type="project" value="TreeGrafter"/>
</dbReference>
<evidence type="ECO:0000256" key="11">
    <source>
        <dbReference type="ARBA" id="ARBA00039654"/>
    </source>
</evidence>
<evidence type="ECO:0000256" key="12">
    <source>
        <dbReference type="ARBA" id="ARBA00042457"/>
    </source>
</evidence>
<comment type="subcellular location">
    <subcellularLocation>
        <location evidence="2">Endoplasmic reticulum membrane</location>
        <topology evidence="2">Peripheral membrane protein</topology>
    </subcellularLocation>
    <subcellularLocation>
        <location evidence="1">Golgi apparatus membrane</location>
        <topology evidence="1">Peripheral membrane protein</topology>
    </subcellularLocation>
</comment>
<keyword evidence="8" id="KW-0653">Protein transport</keyword>
<evidence type="ECO:0000256" key="8">
    <source>
        <dbReference type="ARBA" id="ARBA00022927"/>
    </source>
</evidence>